<keyword evidence="2 5" id="KW-0210">Decarboxylase</keyword>
<dbReference type="InterPro" id="IPR000183">
    <property type="entry name" value="Orn/DAP/Arg_de-COase"/>
</dbReference>
<dbReference type="InterPro" id="IPR002986">
    <property type="entry name" value="DAP_deCOOHase_LysA"/>
</dbReference>
<comment type="catalytic activity">
    <reaction evidence="5 8">
        <text>meso-2,6-diaminopimelate + H(+) = L-lysine + CO2</text>
        <dbReference type="Rhea" id="RHEA:15101"/>
        <dbReference type="ChEBI" id="CHEBI:15378"/>
        <dbReference type="ChEBI" id="CHEBI:16526"/>
        <dbReference type="ChEBI" id="CHEBI:32551"/>
        <dbReference type="ChEBI" id="CHEBI:57791"/>
        <dbReference type="EC" id="4.1.1.20"/>
    </reaction>
</comment>
<dbReference type="GO" id="GO:0009089">
    <property type="term" value="P:lysine biosynthetic process via diaminopimelate"/>
    <property type="evidence" value="ECO:0007669"/>
    <property type="project" value="UniProtKB-UniRule"/>
</dbReference>
<comment type="cofactor">
    <cofactor evidence="1 5 7 8">
        <name>pyridoxal 5'-phosphate</name>
        <dbReference type="ChEBI" id="CHEBI:597326"/>
    </cofactor>
</comment>
<feature type="binding site" evidence="5">
    <location>
        <position position="318"/>
    </location>
    <ligand>
        <name>substrate</name>
    </ligand>
</feature>
<dbReference type="Pfam" id="PF00278">
    <property type="entry name" value="Orn_DAP_Arg_deC"/>
    <property type="match status" value="1"/>
</dbReference>
<dbReference type="Gene3D" id="2.40.37.10">
    <property type="entry name" value="Lyase, Ornithine Decarboxylase, Chain A, domain 1"/>
    <property type="match status" value="1"/>
</dbReference>
<dbReference type="EMBL" id="FOEP01000002">
    <property type="protein sequence ID" value="SEP78617.1"/>
    <property type="molecule type" value="Genomic_DNA"/>
</dbReference>
<evidence type="ECO:0000256" key="8">
    <source>
        <dbReference type="RuleBase" id="RU003738"/>
    </source>
</evidence>
<name>A0A1H9AQ67_9RHOB</name>
<dbReference type="PRINTS" id="PR01179">
    <property type="entry name" value="ODADCRBXLASE"/>
</dbReference>
<dbReference type="NCBIfam" id="TIGR01048">
    <property type="entry name" value="lysA"/>
    <property type="match status" value="1"/>
</dbReference>
<sequence length="421" mass="45639">MDHFLYRDGELFAEDVPVAEIAAAVGTPFYCYSSATLTRHFQLFEEALAGLDHMVCYAMKAASNQAILTTLARLGAGMDVVSGGEYTRAKAAGVPGERIVFSGVGKTRDEMRMALEGGIRQFNVESEPEMAVLNEVALSLGLRAPITVRVNPDVDAKTHAKIATGKSENKFGIPIARAREVYAHAASLPGLEVIGIDVHIGSQLTDLAPFRMAYRKVAELTEALRADGHDIRRLDLGGGLGIPYARSNEAPPLPLAWGQVIREEVGHLGCEIEIEPGRLIAGNAGIMVSKVIYVKSGEGRDFLILDGAMNDLIRPAMYDAHHDIVPVVEPEAAVEMQPYDIVGPVCESGDTFAKQRLMPPVQAGDLVAFRSAGAYGAVMASEYNTRPLIPEVLVHEHQFAVIRARPSFDEILNRDTIPEWL</sequence>
<evidence type="ECO:0000256" key="3">
    <source>
        <dbReference type="ARBA" id="ARBA00022898"/>
    </source>
</evidence>
<evidence type="ECO:0000313" key="11">
    <source>
        <dbReference type="EMBL" id="SEP78617.1"/>
    </source>
</evidence>
<dbReference type="GO" id="GO:0008836">
    <property type="term" value="F:diaminopimelate decarboxylase activity"/>
    <property type="evidence" value="ECO:0007669"/>
    <property type="project" value="UniProtKB-UniRule"/>
</dbReference>
<protein>
    <recommendedName>
        <fullName evidence="5 6">Diaminopimelate decarboxylase</fullName>
        <shortName evidence="5">DAP decarboxylase</shortName>
        <shortName evidence="5">DAPDC</shortName>
        <ecNumber evidence="5 6">4.1.1.20</ecNumber>
    </recommendedName>
</protein>
<dbReference type="InterPro" id="IPR009006">
    <property type="entry name" value="Ala_racemase/Decarboxylase_C"/>
</dbReference>
<accession>A0A1H9AQ67</accession>
<feature type="domain" description="Orn/DAP/Arg decarboxylase 2 C-terminal" evidence="9">
    <location>
        <begin position="29"/>
        <end position="373"/>
    </location>
</feature>
<dbReference type="PANTHER" id="PTHR43727">
    <property type="entry name" value="DIAMINOPIMELATE DECARBOXYLASE"/>
    <property type="match status" value="1"/>
</dbReference>
<organism evidence="11 12">
    <name type="scientific">Thalassovita taeanensis</name>
    <dbReference type="NCBI Taxonomy" id="657014"/>
    <lineage>
        <taxon>Bacteria</taxon>
        <taxon>Pseudomonadati</taxon>
        <taxon>Pseudomonadota</taxon>
        <taxon>Alphaproteobacteria</taxon>
        <taxon>Rhodobacterales</taxon>
        <taxon>Roseobacteraceae</taxon>
        <taxon>Thalassovita</taxon>
    </lineage>
</organism>
<feature type="modified residue" description="N6-(pyridoxal phosphate)lysine" evidence="5 7">
    <location>
        <position position="60"/>
    </location>
</feature>
<dbReference type="InterPro" id="IPR022644">
    <property type="entry name" value="De-COase2_N"/>
</dbReference>
<feature type="binding site" evidence="5">
    <location>
        <position position="375"/>
    </location>
    <ligand>
        <name>substrate</name>
    </ligand>
</feature>
<feature type="domain" description="Orn/DAP/Arg decarboxylase 2 N-terminal" evidence="10">
    <location>
        <begin position="36"/>
        <end position="281"/>
    </location>
</feature>
<comment type="similarity">
    <text evidence="5">Belongs to the Orn/Lys/Arg decarboxylase class-II family. LysA subfamily.</text>
</comment>
<evidence type="ECO:0000256" key="2">
    <source>
        <dbReference type="ARBA" id="ARBA00022793"/>
    </source>
</evidence>
<evidence type="ECO:0000259" key="9">
    <source>
        <dbReference type="Pfam" id="PF00278"/>
    </source>
</evidence>
<reference evidence="11 12" key="1">
    <citation type="submission" date="2016-10" db="EMBL/GenBank/DDBJ databases">
        <authorList>
            <person name="de Groot N.N."/>
        </authorList>
    </citation>
    <scope>NUCLEOTIDE SEQUENCE [LARGE SCALE GENOMIC DNA]</scope>
    <source>
        <strain evidence="11 12">DSM 22007</strain>
    </source>
</reference>
<proteinExistence type="inferred from homology"/>
<dbReference type="SUPFAM" id="SSF51419">
    <property type="entry name" value="PLP-binding barrel"/>
    <property type="match status" value="1"/>
</dbReference>
<dbReference type="AlphaFoldDB" id="A0A1H9AQ67"/>
<evidence type="ECO:0000256" key="1">
    <source>
        <dbReference type="ARBA" id="ARBA00001933"/>
    </source>
</evidence>
<dbReference type="HAMAP" id="MF_02120">
    <property type="entry name" value="LysA"/>
    <property type="match status" value="1"/>
</dbReference>
<dbReference type="PANTHER" id="PTHR43727:SF2">
    <property type="entry name" value="GROUP IV DECARBOXYLASE"/>
    <property type="match status" value="1"/>
</dbReference>
<keyword evidence="5 8" id="KW-0457">Lysine biosynthesis</keyword>
<keyword evidence="12" id="KW-1185">Reference proteome</keyword>
<evidence type="ECO:0000259" key="10">
    <source>
        <dbReference type="Pfam" id="PF02784"/>
    </source>
</evidence>
<dbReference type="OrthoDB" id="9802241at2"/>
<feature type="binding site" evidence="5">
    <location>
        <position position="278"/>
    </location>
    <ligand>
        <name>substrate</name>
    </ligand>
</feature>
<keyword evidence="3 5" id="KW-0663">Pyridoxal phosphate</keyword>
<evidence type="ECO:0000313" key="12">
    <source>
        <dbReference type="Proteomes" id="UP000198634"/>
    </source>
</evidence>
<feature type="binding site" evidence="5">
    <location>
        <position position="314"/>
    </location>
    <ligand>
        <name>substrate</name>
    </ligand>
</feature>
<dbReference type="Proteomes" id="UP000198634">
    <property type="component" value="Unassembled WGS sequence"/>
</dbReference>
<dbReference type="CDD" id="cd06828">
    <property type="entry name" value="PLPDE_III_DapDC"/>
    <property type="match status" value="1"/>
</dbReference>
<dbReference type="InterPro" id="IPR022643">
    <property type="entry name" value="De-COase2_C"/>
</dbReference>
<dbReference type="InterPro" id="IPR029066">
    <property type="entry name" value="PLP-binding_barrel"/>
</dbReference>
<feature type="binding site" evidence="5">
    <location>
        <position position="375"/>
    </location>
    <ligand>
        <name>pyridoxal 5'-phosphate</name>
        <dbReference type="ChEBI" id="CHEBI:597326"/>
    </ligand>
</feature>
<dbReference type="Pfam" id="PF02784">
    <property type="entry name" value="Orn_Arg_deC_N"/>
    <property type="match status" value="1"/>
</dbReference>
<feature type="binding site" evidence="5">
    <location>
        <position position="239"/>
    </location>
    <ligand>
        <name>pyridoxal 5'-phosphate</name>
        <dbReference type="ChEBI" id="CHEBI:597326"/>
    </ligand>
</feature>
<comment type="pathway">
    <text evidence="5 8">Amino-acid biosynthesis; L-lysine biosynthesis via DAP pathway; L-lysine from DL-2,6-diaminopimelate: step 1/1.</text>
</comment>
<keyword evidence="4 5" id="KW-0456">Lyase</keyword>
<comment type="function">
    <text evidence="5">Specifically catalyzes the decarboxylation of meso-diaminopimelate (meso-DAP) to L-lysine.</text>
</comment>
<comment type="subunit">
    <text evidence="5">Homodimer.</text>
</comment>
<feature type="binding site" evidence="5">
    <location>
        <begin position="275"/>
        <end position="278"/>
    </location>
    <ligand>
        <name>pyridoxal 5'-phosphate</name>
        <dbReference type="ChEBI" id="CHEBI:597326"/>
    </ligand>
</feature>
<evidence type="ECO:0000256" key="6">
    <source>
        <dbReference type="NCBIfam" id="TIGR01048"/>
    </source>
</evidence>
<dbReference type="UniPathway" id="UPA00034">
    <property type="reaction ID" value="UER00027"/>
</dbReference>
<dbReference type="PROSITE" id="PS00879">
    <property type="entry name" value="ODR_DC_2_2"/>
    <property type="match status" value="1"/>
</dbReference>
<evidence type="ECO:0000256" key="5">
    <source>
        <dbReference type="HAMAP-Rule" id="MF_02120"/>
    </source>
</evidence>
<dbReference type="FunFam" id="3.20.20.10:FF:000003">
    <property type="entry name" value="Diaminopimelate decarboxylase"/>
    <property type="match status" value="1"/>
</dbReference>
<evidence type="ECO:0000256" key="7">
    <source>
        <dbReference type="PIRSR" id="PIRSR600183-50"/>
    </source>
</evidence>
<keyword evidence="5" id="KW-0028">Amino-acid biosynthesis</keyword>
<dbReference type="SUPFAM" id="SSF50621">
    <property type="entry name" value="Alanine racemase C-terminal domain-like"/>
    <property type="match status" value="1"/>
</dbReference>
<dbReference type="InterPro" id="IPR022657">
    <property type="entry name" value="De-COase2_CS"/>
</dbReference>
<feature type="binding site" evidence="5">
    <location>
        <position position="347"/>
    </location>
    <ligand>
        <name>substrate</name>
    </ligand>
</feature>
<dbReference type="GO" id="GO:0030170">
    <property type="term" value="F:pyridoxal phosphate binding"/>
    <property type="evidence" value="ECO:0007669"/>
    <property type="project" value="UniProtKB-UniRule"/>
</dbReference>
<evidence type="ECO:0000256" key="4">
    <source>
        <dbReference type="ARBA" id="ARBA00023239"/>
    </source>
</evidence>
<dbReference type="PRINTS" id="PR01181">
    <property type="entry name" value="DAPDCRBXLASE"/>
</dbReference>
<dbReference type="STRING" id="657014.SAMN04488092_102217"/>
<dbReference type="RefSeq" id="WP_090268327.1">
    <property type="nucleotide sequence ID" value="NZ_FOEP01000002.1"/>
</dbReference>
<feature type="active site" description="Proton donor" evidence="7">
    <location>
        <position position="346"/>
    </location>
</feature>
<dbReference type="Gene3D" id="3.20.20.10">
    <property type="entry name" value="Alanine racemase"/>
    <property type="match status" value="1"/>
</dbReference>
<gene>
    <name evidence="5" type="primary">lysA</name>
    <name evidence="11" type="ORF">SAMN04488092_102217</name>
</gene>
<dbReference type="EC" id="4.1.1.20" evidence="5 6"/>